<dbReference type="EMBL" id="CP022521">
    <property type="protein sequence ID" value="ASO20677.1"/>
    <property type="molecule type" value="Genomic_DNA"/>
</dbReference>
<dbReference type="PANTHER" id="PTHR43767:SF8">
    <property type="entry name" value="LONG-CHAIN-FATTY-ACID--COA LIGASE"/>
    <property type="match status" value="1"/>
</dbReference>
<dbReference type="Pfam" id="PF00501">
    <property type="entry name" value="AMP-binding"/>
    <property type="match status" value="1"/>
</dbReference>
<dbReference type="InterPro" id="IPR000873">
    <property type="entry name" value="AMP-dep_synth/lig_dom"/>
</dbReference>
<evidence type="ECO:0000313" key="5">
    <source>
        <dbReference type="Proteomes" id="UP000204221"/>
    </source>
</evidence>
<accession>A0A221W554</accession>
<dbReference type="SUPFAM" id="SSF56801">
    <property type="entry name" value="Acetyl-CoA synthetase-like"/>
    <property type="match status" value="1"/>
</dbReference>
<feature type="region of interest" description="Disordered" evidence="2">
    <location>
        <begin position="100"/>
        <end position="121"/>
    </location>
</feature>
<feature type="domain" description="AMP-dependent synthetase/ligase" evidence="3">
    <location>
        <begin position="95"/>
        <end position="305"/>
    </location>
</feature>
<evidence type="ECO:0000259" key="3">
    <source>
        <dbReference type="Pfam" id="PF00501"/>
    </source>
</evidence>
<dbReference type="InterPro" id="IPR042099">
    <property type="entry name" value="ANL_N_sf"/>
</dbReference>
<protein>
    <submittedName>
        <fullName evidence="4">Putative fatty-acid--CoA ligase FadD10</fullName>
        <ecNumber evidence="4">6.2.1.-</ecNumber>
    </submittedName>
</protein>
<sequence length="434" mass="45215">MGGEPAWLTCLRESPGEREAGVVTADGRTSWRELIRRAEQLAARLPASPHGWVLPADRGEQTVLGLLILGMAEPAPSWVLGDARWADPDAPWFEDLLRPAAEHAGPPSPATAEPVYATATSGSSGTPRLLFGHPHGLPRAVETYTSGLPEYAAAEVFATCSPLDFAAAFYMALIPALLLGRDLVLFGSGDWRLPARELAGRSGICVAPPALEVLGARSAQAGADYRGVSFVPAGGGLTIRRAERITAGFSGAGFLTMLGSTETGLLTVTRTVRDDGYVGVPLPGKPVWLDAVGADGVGMMWTRGPDTRFAARGGPLLVGPDGAVSTGDLAHRDRAHGGFVLDGRSDDLVKVDGISVYPGRVAAAVRAVDGAVDAAVTVERDGPVDRIVVVVIGTVDEEAVRAACAALPQPVVPHRVSIRPAVEGSYTARGKVRL</sequence>
<evidence type="ECO:0000256" key="2">
    <source>
        <dbReference type="SAM" id="MobiDB-lite"/>
    </source>
</evidence>
<dbReference type="InterPro" id="IPR045851">
    <property type="entry name" value="AMP-bd_C_sf"/>
</dbReference>
<name>A0A221W554_9PSEU</name>
<evidence type="ECO:0000313" key="4">
    <source>
        <dbReference type="EMBL" id="ASO20677.1"/>
    </source>
</evidence>
<proteinExistence type="predicted"/>
<dbReference type="KEGG" id="ahg:AHOG_15255"/>
<dbReference type="Gene3D" id="3.30.300.30">
    <property type="match status" value="1"/>
</dbReference>
<dbReference type="GO" id="GO:0016874">
    <property type="term" value="F:ligase activity"/>
    <property type="evidence" value="ECO:0007669"/>
    <property type="project" value="UniProtKB-KW"/>
</dbReference>
<dbReference type="PANTHER" id="PTHR43767">
    <property type="entry name" value="LONG-CHAIN-FATTY-ACID--COA LIGASE"/>
    <property type="match status" value="1"/>
</dbReference>
<keyword evidence="1 4" id="KW-0436">Ligase</keyword>
<dbReference type="Proteomes" id="UP000204221">
    <property type="component" value="Chromosome"/>
</dbReference>
<dbReference type="InterPro" id="IPR050237">
    <property type="entry name" value="ATP-dep_AMP-bd_enzyme"/>
</dbReference>
<dbReference type="AlphaFoldDB" id="A0A221W554"/>
<evidence type="ECO:0000256" key="1">
    <source>
        <dbReference type="ARBA" id="ARBA00022598"/>
    </source>
</evidence>
<reference evidence="4 5" key="1">
    <citation type="submission" date="2017-07" db="EMBL/GenBank/DDBJ databases">
        <title>Complete genome sequence of Actinoalloteichus hoggarensis DSM 45943, type strain of Actinoalloteichus hoggarensis.</title>
        <authorList>
            <person name="Ruckert C."/>
            <person name="Nouioui I."/>
            <person name="Willmese J."/>
            <person name="van Wezel G."/>
            <person name="Klenk H.-P."/>
            <person name="Kalinowski J."/>
            <person name="Zotchev S.B."/>
        </authorList>
    </citation>
    <scope>NUCLEOTIDE SEQUENCE [LARGE SCALE GENOMIC DNA]</scope>
    <source>
        <strain evidence="4 5">DSM 45943</strain>
    </source>
</reference>
<dbReference type="EC" id="6.2.1.-" evidence="4"/>
<organism evidence="4 5">
    <name type="scientific">Actinoalloteichus hoggarensis</name>
    <dbReference type="NCBI Taxonomy" id="1470176"/>
    <lineage>
        <taxon>Bacteria</taxon>
        <taxon>Bacillati</taxon>
        <taxon>Actinomycetota</taxon>
        <taxon>Actinomycetes</taxon>
        <taxon>Pseudonocardiales</taxon>
        <taxon>Pseudonocardiaceae</taxon>
        <taxon>Actinoalloteichus</taxon>
    </lineage>
</organism>
<keyword evidence="5" id="KW-1185">Reference proteome</keyword>
<gene>
    <name evidence="4" type="ORF">AHOG_15255</name>
</gene>
<dbReference type="Gene3D" id="3.40.50.12780">
    <property type="entry name" value="N-terminal domain of ligase-like"/>
    <property type="match status" value="1"/>
</dbReference>